<keyword evidence="2 3" id="KW-0002">3D-structure</keyword>
<evidence type="ECO:0007829" key="2">
    <source>
        <dbReference type="PDB" id="6SIF"/>
    </source>
</evidence>
<name>H9BG66_STAEP</name>
<dbReference type="PDB" id="6SIG">
    <property type="method" value="X-ray"/>
    <property type="resolution" value="1.58 A"/>
    <property type="chains" value="A/B/C/D=1-51"/>
</dbReference>
<dbReference type="AlphaFoldDB" id="H9BG66"/>
<reference evidence="1" key="1">
    <citation type="journal article" date="2012" name="Antimicrob. Agents Chemother.">
        <title>Identification, Characterization, and Recombinant Expression of Epidermicin NI01, a Novel Unmodified Bacteriocin Produced by Staphylococcus epidermidis That Displays Potent Activity against Staphylococci.</title>
        <authorList>
            <person name="Sandiford S."/>
            <person name="Upton M."/>
        </authorList>
    </citation>
    <scope>NUCLEOTIDE SEQUENCE</scope>
    <source>
        <strain evidence="1">224</strain>
    </source>
</reference>
<organism evidence="1">
    <name type="scientific">Staphylococcus epidermidis</name>
    <dbReference type="NCBI Taxonomy" id="1282"/>
    <lineage>
        <taxon>Bacteria</taxon>
        <taxon>Bacillati</taxon>
        <taxon>Bacillota</taxon>
        <taxon>Bacilli</taxon>
        <taxon>Bacillales</taxon>
        <taxon>Staphylococcaceae</taxon>
        <taxon>Staphylococcus</taxon>
    </lineage>
</organism>
<protein>
    <submittedName>
        <fullName evidence="1">Epidermicin locus structural protein</fullName>
    </submittedName>
</protein>
<dbReference type="NCBIfam" id="NF033881">
    <property type="entry name" value="aureocin_A53"/>
    <property type="match status" value="1"/>
</dbReference>
<sequence>MAAFMKLIQFLATKGQKYVSLAWKHKGTILKWINAGQSFEWIYKQIKKLWA</sequence>
<dbReference type="Pfam" id="PF11758">
    <property type="entry name" value="Bacteriocin_IIi"/>
    <property type="match status" value="1"/>
</dbReference>
<accession>H9BG66</accession>
<proteinExistence type="evidence at protein level"/>
<dbReference type="EMBL" id="JQ025382">
    <property type="protein sequence ID" value="AFD03077.1"/>
    <property type="molecule type" value="Genomic_DNA"/>
</dbReference>
<evidence type="ECO:0007829" key="3">
    <source>
        <dbReference type="PDB" id="6SIG"/>
    </source>
</evidence>
<dbReference type="InterPro" id="IPR020968">
    <property type="entry name" value="Bacteriocin_II_aureocin-like"/>
</dbReference>
<evidence type="ECO:0000313" key="1">
    <source>
        <dbReference type="EMBL" id="AFD03077.1"/>
    </source>
</evidence>
<reference evidence="2 3" key="2">
    <citation type="journal article" date="2020" name="IScience">
        <title>Flowering Poration-A Synergistic Multi-Mode Antibacterial Mechanism by a Bacteriocin Fold.</title>
        <authorList>
            <person name="Hammond K."/>
            <person name="Lewis H."/>
            <person name="Halliwell S."/>
            <person name="Desriac F."/>
            <person name="Nardone B."/>
            <person name="Ravi J."/>
            <person name="Hoogenboom B.W."/>
            <person name="Upton M."/>
            <person name="Derrick J.P."/>
            <person name="Ryadnov M.G."/>
        </authorList>
    </citation>
    <scope>X-RAY CRYSTALLOGRAPHY (1.58 ANGSTROMS)</scope>
</reference>
<dbReference type="SMR" id="H9BG66"/>
<dbReference type="PDB" id="6SIF">
    <property type="method" value="X-ray"/>
    <property type="resolution" value="1.69 A"/>
    <property type="chains" value="A/B/C/D/E/F/G/H=1-51"/>
</dbReference>